<accession>A0A2J6RYU2</accession>
<dbReference type="InterPro" id="IPR023299">
    <property type="entry name" value="ATPase_P-typ_cyto_dom_N"/>
</dbReference>
<dbReference type="FunFam" id="3.40.1110.10:FF:000114">
    <property type="entry name" value="H /K ATPase alpha subunit, putative"/>
    <property type="match status" value="1"/>
</dbReference>
<evidence type="ECO:0000256" key="2">
    <source>
        <dbReference type="ARBA" id="ARBA00022475"/>
    </source>
</evidence>
<dbReference type="PANTHER" id="PTHR43294">
    <property type="entry name" value="SODIUM/POTASSIUM-TRANSPORTING ATPASE SUBUNIT ALPHA"/>
    <property type="match status" value="1"/>
</dbReference>
<feature type="transmembrane region" description="Helical" evidence="10">
    <location>
        <begin position="358"/>
        <end position="383"/>
    </location>
</feature>
<dbReference type="Proteomes" id="UP000235786">
    <property type="component" value="Unassembled WGS sequence"/>
</dbReference>
<dbReference type="Pfam" id="PF00689">
    <property type="entry name" value="Cation_ATPase_C"/>
    <property type="match status" value="1"/>
</dbReference>
<organism evidence="12 13">
    <name type="scientific">Hyaloscypha variabilis (strain UAMH 11265 / GT02V1 / F)</name>
    <name type="common">Meliniomyces variabilis</name>
    <dbReference type="NCBI Taxonomy" id="1149755"/>
    <lineage>
        <taxon>Eukaryota</taxon>
        <taxon>Fungi</taxon>
        <taxon>Dikarya</taxon>
        <taxon>Ascomycota</taxon>
        <taxon>Pezizomycotina</taxon>
        <taxon>Leotiomycetes</taxon>
        <taxon>Helotiales</taxon>
        <taxon>Hyaloscyphaceae</taxon>
        <taxon>Hyaloscypha</taxon>
        <taxon>Hyaloscypha variabilis</taxon>
    </lineage>
</organism>
<dbReference type="SFLD" id="SFLDG00002">
    <property type="entry name" value="C1.7:_P-type_atpase_like"/>
    <property type="match status" value="1"/>
</dbReference>
<keyword evidence="2" id="KW-1003">Cell membrane</keyword>
<dbReference type="SUPFAM" id="SSF81653">
    <property type="entry name" value="Calcium ATPase, transduction domain A"/>
    <property type="match status" value="1"/>
</dbReference>
<evidence type="ECO:0000256" key="8">
    <source>
        <dbReference type="ARBA" id="ARBA00023136"/>
    </source>
</evidence>
<proteinExistence type="predicted"/>
<dbReference type="Pfam" id="PF13246">
    <property type="entry name" value="Cation_ATPase"/>
    <property type="match status" value="1"/>
</dbReference>
<feature type="transmembrane region" description="Helical" evidence="10">
    <location>
        <begin position="163"/>
        <end position="184"/>
    </location>
</feature>
<dbReference type="SFLD" id="SFLDS00003">
    <property type="entry name" value="Haloacid_Dehalogenase"/>
    <property type="match status" value="1"/>
</dbReference>
<feature type="transmembrane region" description="Helical" evidence="10">
    <location>
        <begin position="1050"/>
        <end position="1069"/>
    </location>
</feature>
<evidence type="ECO:0000256" key="5">
    <source>
        <dbReference type="ARBA" id="ARBA00022840"/>
    </source>
</evidence>
<dbReference type="InterPro" id="IPR036412">
    <property type="entry name" value="HAD-like_sf"/>
</dbReference>
<dbReference type="GO" id="GO:0016887">
    <property type="term" value="F:ATP hydrolysis activity"/>
    <property type="evidence" value="ECO:0007669"/>
    <property type="project" value="InterPro"/>
</dbReference>
<comment type="subcellular location">
    <subcellularLocation>
        <location evidence="1">Cell membrane</location>
        <topology evidence="1">Multi-pass membrane protein</topology>
    </subcellularLocation>
</comment>
<dbReference type="PRINTS" id="PR00121">
    <property type="entry name" value="NAKATPASE"/>
</dbReference>
<dbReference type="GO" id="GO:0030007">
    <property type="term" value="P:intracellular potassium ion homeostasis"/>
    <property type="evidence" value="ECO:0007669"/>
    <property type="project" value="TreeGrafter"/>
</dbReference>
<dbReference type="InterPro" id="IPR023214">
    <property type="entry name" value="HAD_sf"/>
</dbReference>
<dbReference type="InterPro" id="IPR006068">
    <property type="entry name" value="ATPase_P-typ_cation-transptr_C"/>
</dbReference>
<name>A0A2J6RYU2_HYAVF</name>
<dbReference type="GO" id="GO:1990573">
    <property type="term" value="P:potassium ion import across plasma membrane"/>
    <property type="evidence" value="ECO:0007669"/>
    <property type="project" value="TreeGrafter"/>
</dbReference>
<dbReference type="Gene3D" id="1.20.1110.10">
    <property type="entry name" value="Calcium-transporting ATPase, transmembrane domain"/>
    <property type="match status" value="1"/>
</dbReference>
<feature type="transmembrane region" description="Helical" evidence="10">
    <location>
        <begin position="879"/>
        <end position="902"/>
    </location>
</feature>
<dbReference type="GO" id="GO:1902600">
    <property type="term" value="P:proton transmembrane transport"/>
    <property type="evidence" value="ECO:0007669"/>
    <property type="project" value="TreeGrafter"/>
</dbReference>
<keyword evidence="5" id="KW-0067">ATP-binding</keyword>
<keyword evidence="13" id="KW-1185">Reference proteome</keyword>
<dbReference type="GO" id="GO:0005391">
    <property type="term" value="F:P-type sodium:potassium-exchanging transporter activity"/>
    <property type="evidence" value="ECO:0007669"/>
    <property type="project" value="TreeGrafter"/>
</dbReference>
<keyword evidence="8 10" id="KW-0472">Membrane</keyword>
<feature type="transmembrane region" description="Helical" evidence="10">
    <location>
        <begin position="949"/>
        <end position="976"/>
    </location>
</feature>
<dbReference type="SUPFAM" id="SSF56784">
    <property type="entry name" value="HAD-like"/>
    <property type="match status" value="1"/>
</dbReference>
<dbReference type="PANTHER" id="PTHR43294:SF21">
    <property type="entry name" value="CATION TRANSPORTING ATPASE"/>
    <property type="match status" value="1"/>
</dbReference>
<evidence type="ECO:0000256" key="4">
    <source>
        <dbReference type="ARBA" id="ARBA00022741"/>
    </source>
</evidence>
<keyword evidence="4" id="KW-0547">Nucleotide-binding</keyword>
<dbReference type="GO" id="GO:0005886">
    <property type="term" value="C:plasma membrane"/>
    <property type="evidence" value="ECO:0007669"/>
    <property type="project" value="UniProtKB-SubCell"/>
</dbReference>
<dbReference type="SUPFAM" id="SSF81665">
    <property type="entry name" value="Calcium ATPase, transmembrane domain M"/>
    <property type="match status" value="1"/>
</dbReference>
<dbReference type="InterPro" id="IPR004014">
    <property type="entry name" value="ATPase_P-typ_cation-transptr_N"/>
</dbReference>
<dbReference type="InterPro" id="IPR018303">
    <property type="entry name" value="ATPase_P-typ_P_site"/>
</dbReference>
<dbReference type="PROSITE" id="PS00154">
    <property type="entry name" value="ATPASE_E1_E2"/>
    <property type="match status" value="1"/>
</dbReference>
<evidence type="ECO:0000256" key="7">
    <source>
        <dbReference type="ARBA" id="ARBA00022989"/>
    </source>
</evidence>
<keyword evidence="3 10" id="KW-0812">Transmembrane</keyword>
<dbReference type="Gene3D" id="3.40.50.1000">
    <property type="entry name" value="HAD superfamily/HAD-like"/>
    <property type="match status" value="1"/>
</dbReference>
<evidence type="ECO:0000256" key="10">
    <source>
        <dbReference type="SAM" id="Phobius"/>
    </source>
</evidence>
<dbReference type="GO" id="GO:0036376">
    <property type="term" value="P:sodium ion export across plasma membrane"/>
    <property type="evidence" value="ECO:0007669"/>
    <property type="project" value="TreeGrafter"/>
</dbReference>
<dbReference type="SMART" id="SM00831">
    <property type="entry name" value="Cation_ATPase_N"/>
    <property type="match status" value="1"/>
</dbReference>
<dbReference type="Pfam" id="PF00122">
    <property type="entry name" value="E1-E2_ATPase"/>
    <property type="match status" value="1"/>
</dbReference>
<keyword evidence="6" id="KW-1278">Translocase</keyword>
<evidence type="ECO:0000256" key="3">
    <source>
        <dbReference type="ARBA" id="ARBA00022692"/>
    </source>
</evidence>
<feature type="transmembrane region" description="Helical" evidence="10">
    <location>
        <begin position="908"/>
        <end position="928"/>
    </location>
</feature>
<evidence type="ECO:0000313" key="13">
    <source>
        <dbReference type="Proteomes" id="UP000235786"/>
    </source>
</evidence>
<dbReference type="InterPro" id="IPR059000">
    <property type="entry name" value="ATPase_P-type_domA"/>
</dbReference>
<reference evidence="12 13" key="1">
    <citation type="submission" date="2016-04" db="EMBL/GenBank/DDBJ databases">
        <title>A degradative enzymes factory behind the ericoid mycorrhizal symbiosis.</title>
        <authorList>
            <consortium name="DOE Joint Genome Institute"/>
            <person name="Martino E."/>
            <person name="Morin E."/>
            <person name="Grelet G."/>
            <person name="Kuo A."/>
            <person name="Kohler A."/>
            <person name="Daghino S."/>
            <person name="Barry K."/>
            <person name="Choi C."/>
            <person name="Cichocki N."/>
            <person name="Clum A."/>
            <person name="Copeland A."/>
            <person name="Hainaut M."/>
            <person name="Haridas S."/>
            <person name="Labutti K."/>
            <person name="Lindquist E."/>
            <person name="Lipzen A."/>
            <person name="Khouja H.-R."/>
            <person name="Murat C."/>
            <person name="Ohm R."/>
            <person name="Olson A."/>
            <person name="Spatafora J."/>
            <person name="Veneault-Fourrey C."/>
            <person name="Henrissat B."/>
            <person name="Grigoriev I."/>
            <person name="Martin F."/>
            <person name="Perotto S."/>
        </authorList>
    </citation>
    <scope>NUCLEOTIDE SEQUENCE [LARGE SCALE GENOMIC DNA]</scope>
    <source>
        <strain evidence="12 13">F</strain>
    </source>
</reference>
<evidence type="ECO:0000256" key="6">
    <source>
        <dbReference type="ARBA" id="ARBA00022967"/>
    </source>
</evidence>
<dbReference type="Pfam" id="PF00690">
    <property type="entry name" value="Cation_ATPase_N"/>
    <property type="match status" value="1"/>
</dbReference>
<gene>
    <name evidence="12" type="ORF">L207DRAFT_423587</name>
</gene>
<feature type="transmembrane region" description="Helical" evidence="10">
    <location>
        <begin position="395"/>
        <end position="419"/>
    </location>
</feature>
<dbReference type="InterPro" id="IPR008250">
    <property type="entry name" value="ATPase_P-typ_transduc_dom_A_sf"/>
</dbReference>
<dbReference type="GO" id="GO:0005524">
    <property type="term" value="F:ATP binding"/>
    <property type="evidence" value="ECO:0007669"/>
    <property type="project" value="UniProtKB-KW"/>
</dbReference>
<dbReference type="FunFam" id="3.40.50.1000:FF:000001">
    <property type="entry name" value="Phospholipid-transporting ATPase IC"/>
    <property type="match status" value="1"/>
</dbReference>
<dbReference type="AlphaFoldDB" id="A0A2J6RYU2"/>
<dbReference type="InterPro" id="IPR001757">
    <property type="entry name" value="P_typ_ATPase"/>
</dbReference>
<evidence type="ECO:0000259" key="11">
    <source>
        <dbReference type="SMART" id="SM00831"/>
    </source>
</evidence>
<feature type="region of interest" description="Disordered" evidence="9">
    <location>
        <begin position="134"/>
        <end position="155"/>
    </location>
</feature>
<dbReference type="OrthoDB" id="158672at2759"/>
<feature type="transmembrane region" description="Helical" evidence="10">
    <location>
        <begin position="1012"/>
        <end position="1029"/>
    </location>
</feature>
<dbReference type="NCBIfam" id="TIGR01494">
    <property type="entry name" value="ATPase_P-type"/>
    <property type="match status" value="2"/>
</dbReference>
<dbReference type="SFLD" id="SFLDF00027">
    <property type="entry name" value="p-type_atpase"/>
    <property type="match status" value="1"/>
</dbReference>
<evidence type="ECO:0000256" key="9">
    <source>
        <dbReference type="SAM" id="MobiDB-lite"/>
    </source>
</evidence>
<dbReference type="Gene3D" id="2.70.150.10">
    <property type="entry name" value="Calcium-transporting ATPase, cytoplasmic transduction domain A"/>
    <property type="match status" value="1"/>
</dbReference>
<dbReference type="EMBL" id="KZ613942">
    <property type="protein sequence ID" value="PMD43678.1"/>
    <property type="molecule type" value="Genomic_DNA"/>
</dbReference>
<dbReference type="InterPro" id="IPR050510">
    <property type="entry name" value="Cation_transp_ATPase_P-type"/>
</dbReference>
<keyword evidence="7 10" id="KW-1133">Transmembrane helix</keyword>
<feature type="compositionally biased region" description="Basic and acidic residues" evidence="9">
    <location>
        <begin position="138"/>
        <end position="148"/>
    </location>
</feature>
<dbReference type="InterPro" id="IPR044492">
    <property type="entry name" value="P_typ_ATPase_HD_dom"/>
</dbReference>
<dbReference type="GO" id="GO:0006883">
    <property type="term" value="P:intracellular sodium ion homeostasis"/>
    <property type="evidence" value="ECO:0007669"/>
    <property type="project" value="TreeGrafter"/>
</dbReference>
<evidence type="ECO:0000313" key="12">
    <source>
        <dbReference type="EMBL" id="PMD43678.1"/>
    </source>
</evidence>
<dbReference type="STRING" id="1149755.A0A2J6RYU2"/>
<feature type="transmembrane region" description="Helical" evidence="10">
    <location>
        <begin position="196"/>
        <end position="215"/>
    </location>
</feature>
<dbReference type="PRINTS" id="PR00119">
    <property type="entry name" value="CATATPASE"/>
</dbReference>
<dbReference type="InterPro" id="IPR023298">
    <property type="entry name" value="ATPase_P-typ_TM_dom_sf"/>
</dbReference>
<dbReference type="SUPFAM" id="SSF81660">
    <property type="entry name" value="Metal cation-transporting ATPase, ATP-binding domain N"/>
    <property type="match status" value="1"/>
</dbReference>
<protein>
    <submittedName>
        <fullName evidence="12">Calcium ATPase</fullName>
    </submittedName>
</protein>
<feature type="domain" description="Cation-transporting P-type ATPase N-terminal" evidence="11">
    <location>
        <begin position="114"/>
        <end position="187"/>
    </location>
</feature>
<sequence>MAEKVNFESAAQRDDVVFHPAPRPGATIRFGSIGDEEAARRDSNLRLYRTTSNMSSTSIGTMGSRRRRNSIDPATALPITYRTVSYAIEETKEKERVEAVKAKKDAAAELGDLEWHTLSVNEIETRLSTSLTQGLSKEQVERKQKEFGKNTPSKPPSDLFSRVMGYMFGGFGSVLLIGGILVTITYKPLGNPDPQIANLALAIVLYAVFVIQALFNGWQDWSSSRTMASISGMLPDDCSVLRDRNRVDAAAVDLVPGDILYIKFGNKLPADVRFIEVSSDAKFDRSILTGESQPVPGAIDYTDKNYLETNNIGMQGTHCISGTAIGITVSTGDSTVFGKIARLTSTPKTGMTPLQKEILRFIIIICSLMIFFNILVIICWGAWLRKSHPNWINTAGLIVDVVTVAVAFIPEGLPIALTASLTITANIMKSNQVLCKSLKTVETLGAVSVICSDKTGTLTKNQMFATECSIAALKMTPAEARDMMDKDKTTNAVSQLRACAGLCNAGEFDAATIDLPLDQRKISGDATDQAVLRLSESLGPVRDLQLLWKKTFELAFNSKNKFMIRTLALADPAGLPLVLAPSEAEAWKPEDLLLMIKGAPDIIIERCTTYVGEDGAIYPLDTAMKTVIEDIKNQWSSQGKRVILLARKVLPGHQNVHFPENNTFETEVTAQATKDLTLIGLVGIVDPPRAEIPEVVRILRRAGIRIFMVTGDFKLTAQAIAKECGIITNPPDLVHDISMLSRDPVEPKEISPNATEKELEELGGPATSITLSGPELITLNDCQWDQLCNYDEIVFARTTPEQKLRIVKEFQKRENIVGMTGDGVNDAPSLKAADIGIALGSGSDIAIEASDMVLLDSFGAIVEAVKYGRVVFDNLKKTIIYLLPAGTFSEFWPIITSVILGLPQILSSFLMIMICCLTDCAAATVLAYEKPEADVLLRKPRNIKKDKLVDWKLLFHAYIFLGLQETICSFAMSYWYCQRRGVHFSALWLGYGVYPASYDVVYVNKVLAEASSIYFVNLVVMQWFNLMATRTRRLSIFQQPPIFNKATQNLALFPAILFALVVIFIFLYIPGLNTAINSSKIPVEYFFFPVAFGLWLLFTDEVRKWWCRKYPKGLLARIAW</sequence>
<dbReference type="Gene3D" id="3.40.1110.10">
    <property type="entry name" value="Calcium-transporting ATPase, cytoplasmic domain N"/>
    <property type="match status" value="1"/>
</dbReference>
<evidence type="ECO:0000256" key="1">
    <source>
        <dbReference type="ARBA" id="ARBA00004651"/>
    </source>
</evidence>
<feature type="transmembrane region" description="Helical" evidence="10">
    <location>
        <begin position="1081"/>
        <end position="1099"/>
    </location>
</feature>